<evidence type="ECO:0000313" key="1">
    <source>
        <dbReference type="EMBL" id="MDO8064046.1"/>
    </source>
</evidence>
<sequence length="203" mass="24232">MKRLTNLALDQIKVFNHQSLCVAITQRIINPALFHFPFHEYMIRHHHLLEQYLINHQYNPQSQKVIRGKINEYLILFYWQNQRIMPLYPQAYLFFIPDIKFDLVLFTKTKRIMAFNFKTCLRDRYKQAVIEGQQLKKLDSRFRFYLLTNDGLETARLNQKITQGKVSGIDAVINCFSPQADVFIKNLLTEQFTVFTNINLIKK</sequence>
<gene>
    <name evidence="1" type="ORF">OC701_00975</name>
</gene>
<dbReference type="Proteomes" id="UP001170683">
    <property type="component" value="Unassembled WGS sequence"/>
</dbReference>
<comment type="caution">
    <text evidence="1">The sequence shown here is derived from an EMBL/GenBank/DDBJ whole genome shotgun (WGS) entry which is preliminary data.</text>
</comment>
<accession>A0ABT9D554</accession>
<evidence type="ECO:0000313" key="2">
    <source>
        <dbReference type="Proteomes" id="UP001170683"/>
    </source>
</evidence>
<keyword evidence="2" id="KW-1185">Reference proteome</keyword>
<name>A0ABT9D554_9MOLU</name>
<dbReference type="EMBL" id="JAOSIQ010000006">
    <property type="protein sequence ID" value="MDO8064046.1"/>
    <property type="molecule type" value="Genomic_DNA"/>
</dbReference>
<dbReference type="RefSeq" id="WP_304514269.1">
    <property type="nucleotide sequence ID" value="NZ_JAOSIQ010000006.1"/>
</dbReference>
<protein>
    <submittedName>
        <fullName evidence="1">Uncharacterized protein</fullName>
    </submittedName>
</protein>
<proteinExistence type="predicted"/>
<organism evidence="1 2">
    <name type="scientific">Candidatus Phytoplasma bonamiae</name>
    <dbReference type="NCBI Taxonomy" id="2982626"/>
    <lineage>
        <taxon>Bacteria</taxon>
        <taxon>Bacillati</taxon>
        <taxon>Mycoplasmatota</taxon>
        <taxon>Mollicutes</taxon>
        <taxon>Acholeplasmatales</taxon>
        <taxon>Acholeplasmataceae</taxon>
        <taxon>Candidatus Phytoplasma</taxon>
        <taxon>16SrII (Peanut WB group)</taxon>
    </lineage>
</organism>
<reference evidence="1 2" key="1">
    <citation type="journal article" date="2023" name="Int. J. Syst. Evol. Microbiol.">
        <title>The observation of taxonomic boundaries for the 16SrII and 16SrXXV phytoplasmas using genome-based delimitation.</title>
        <authorList>
            <person name="Rodrigues Jardim B."/>
            <person name="Tran-Nguyen L.T.T."/>
            <person name="Gambley C."/>
            <person name="Al-Sadi A.M."/>
            <person name="Al-Subhi A.M."/>
            <person name="Foissac X."/>
            <person name="Salar P."/>
            <person name="Cai H."/>
            <person name="Yang J.Y."/>
            <person name="Davis R."/>
            <person name="Jones L."/>
            <person name="Rodoni B."/>
            <person name="Constable F.E."/>
        </authorList>
    </citation>
    <scope>NUCLEOTIDE SEQUENCE [LARGE SCALE GENOMIC DNA]</scope>
    <source>
        <strain evidence="1">BAWM-225</strain>
    </source>
</reference>